<dbReference type="AlphaFoldDB" id="A0A494Y8P2"/>
<comment type="caution">
    <text evidence="1">The sequence shown here is derived from an EMBL/GenBank/DDBJ whole genome shotgun (WGS) entry which is preliminary data.</text>
</comment>
<dbReference type="Proteomes" id="UP000282076">
    <property type="component" value="Unassembled WGS sequence"/>
</dbReference>
<protein>
    <submittedName>
        <fullName evidence="1">Vancomycin resistance protein</fullName>
    </submittedName>
</protein>
<accession>A0A494Y8P2</accession>
<dbReference type="PANTHER" id="PTHR35788">
    <property type="entry name" value="EXPORTED PROTEIN-RELATED"/>
    <property type="match status" value="1"/>
</dbReference>
<organism evidence="1 2">
    <name type="scientific">Cohnella endophytica</name>
    <dbReference type="NCBI Taxonomy" id="2419778"/>
    <lineage>
        <taxon>Bacteria</taxon>
        <taxon>Bacillati</taxon>
        <taxon>Bacillota</taxon>
        <taxon>Bacilli</taxon>
        <taxon>Bacillales</taxon>
        <taxon>Paenibacillaceae</taxon>
        <taxon>Cohnella</taxon>
    </lineage>
</organism>
<dbReference type="OrthoDB" id="9813301at2"/>
<sequence length="272" mass="31883">MMKQYLLKKIPALYNLRIMQLRLQRHILNLNPAIHYSMTRSSERLKFPIMRHQSLLRRKLGTSDPKLQENKITNLRISSSKIDGIMIKPGETFSFWKLVGKTTSKKGYIEGLQLSQGEVKTGIGGGVCQLANLLFWLFLHSPLELRERYHHSFDPFPDDRRVLPFGSGASVFYNYVDLRFYNNTESTFQITVWLTHDHIKGSIHCNHNWPNSYHVEERGHRFIRANGKNFRENEIWRKVVDKITGNTVLHEMMIKNFSEVKYEVTQDGNSFV</sequence>
<dbReference type="InterPro" id="IPR052913">
    <property type="entry name" value="Glycopeptide_resist_protein"/>
</dbReference>
<proteinExistence type="predicted"/>
<gene>
    <name evidence="1" type="ORF">D7Z26_00115</name>
</gene>
<reference evidence="1 2" key="1">
    <citation type="submission" date="2018-10" db="EMBL/GenBank/DDBJ databases">
        <title>Cohnella sp. M2MS4P-1, whole genome shotgun sequence.</title>
        <authorList>
            <person name="Tuo L."/>
        </authorList>
    </citation>
    <scope>NUCLEOTIDE SEQUENCE [LARGE SCALE GENOMIC DNA]</scope>
    <source>
        <strain evidence="1 2">M2MS4P-1</strain>
    </source>
</reference>
<evidence type="ECO:0000313" key="1">
    <source>
        <dbReference type="EMBL" id="RKP57958.1"/>
    </source>
</evidence>
<dbReference type="PANTHER" id="PTHR35788:SF1">
    <property type="entry name" value="EXPORTED PROTEIN"/>
    <property type="match status" value="1"/>
</dbReference>
<dbReference type="InterPro" id="IPR007391">
    <property type="entry name" value="Vancomycin_resist_VanW"/>
</dbReference>
<dbReference type="Pfam" id="PF04294">
    <property type="entry name" value="VanW"/>
    <property type="match status" value="1"/>
</dbReference>
<evidence type="ECO:0000313" key="2">
    <source>
        <dbReference type="Proteomes" id="UP000282076"/>
    </source>
</evidence>
<dbReference type="EMBL" id="RBZM01000001">
    <property type="protein sequence ID" value="RKP57958.1"/>
    <property type="molecule type" value="Genomic_DNA"/>
</dbReference>
<name>A0A494Y8P2_9BACL</name>
<keyword evidence="2" id="KW-1185">Reference proteome</keyword>